<dbReference type="Proteomes" id="UP000324575">
    <property type="component" value="Unassembled WGS sequence"/>
</dbReference>
<reference evidence="1 2" key="1">
    <citation type="submission" date="2019-03" db="EMBL/GenBank/DDBJ databases">
        <title>Single cell metagenomics reveals metabolic interactions within the superorganism composed of flagellate Streblomastix strix and complex community of Bacteroidetes bacteria on its surface.</title>
        <authorList>
            <person name="Treitli S.C."/>
            <person name="Kolisko M."/>
            <person name="Husnik F."/>
            <person name="Keeling P."/>
            <person name="Hampl V."/>
        </authorList>
    </citation>
    <scope>NUCLEOTIDE SEQUENCE [LARGE SCALE GENOMIC DNA]</scope>
    <source>
        <strain evidence="1">St1</strain>
    </source>
</reference>
<name>A0A5M8P3T2_9BACT</name>
<evidence type="ECO:0000313" key="1">
    <source>
        <dbReference type="EMBL" id="KAA6303139.1"/>
    </source>
</evidence>
<organism evidence="1 2">
    <name type="scientific">Candidatus Ordinivivax streblomastigis</name>
    <dbReference type="NCBI Taxonomy" id="2540710"/>
    <lineage>
        <taxon>Bacteria</taxon>
        <taxon>Pseudomonadati</taxon>
        <taxon>Bacteroidota</taxon>
        <taxon>Bacteroidia</taxon>
        <taxon>Bacteroidales</taxon>
        <taxon>Candidatus Ordinivivax</taxon>
    </lineage>
</organism>
<accession>A0A5M8P3T2</accession>
<dbReference type="AlphaFoldDB" id="A0A5M8P3T2"/>
<sequence>MSYLVDDYKKRFDLQKESKVYFDNQKFEDNVYYVDLECSKLLVRRVLSIGTRTRKFYYLHKYSVELTIRYIDERYRETISLFRYKDYSDLLNSHIDKLKSLMFSDGEVLNENLKLKK</sequence>
<protein>
    <submittedName>
        <fullName evidence="1">Uncharacterized protein</fullName>
    </submittedName>
</protein>
<gene>
    <name evidence="1" type="ORF">EZS26_000742</name>
</gene>
<dbReference type="EMBL" id="SNRX01000003">
    <property type="protein sequence ID" value="KAA6303139.1"/>
    <property type="molecule type" value="Genomic_DNA"/>
</dbReference>
<evidence type="ECO:0000313" key="2">
    <source>
        <dbReference type="Proteomes" id="UP000324575"/>
    </source>
</evidence>
<proteinExistence type="predicted"/>
<comment type="caution">
    <text evidence="1">The sequence shown here is derived from an EMBL/GenBank/DDBJ whole genome shotgun (WGS) entry which is preliminary data.</text>
</comment>